<dbReference type="AlphaFoldDB" id="A0A8J2W607"/>
<accession>A0A8J2W607</accession>
<organism evidence="2 3">
    <name type="scientific">Danaus chrysippus</name>
    <name type="common">African queen</name>
    <dbReference type="NCBI Taxonomy" id="151541"/>
    <lineage>
        <taxon>Eukaryota</taxon>
        <taxon>Metazoa</taxon>
        <taxon>Ecdysozoa</taxon>
        <taxon>Arthropoda</taxon>
        <taxon>Hexapoda</taxon>
        <taxon>Insecta</taxon>
        <taxon>Pterygota</taxon>
        <taxon>Neoptera</taxon>
        <taxon>Endopterygota</taxon>
        <taxon>Lepidoptera</taxon>
        <taxon>Glossata</taxon>
        <taxon>Ditrysia</taxon>
        <taxon>Papilionoidea</taxon>
        <taxon>Nymphalidae</taxon>
        <taxon>Danainae</taxon>
        <taxon>Danaini</taxon>
        <taxon>Danaina</taxon>
        <taxon>Danaus</taxon>
        <taxon>Anosia</taxon>
    </lineage>
</organism>
<evidence type="ECO:0000313" key="3">
    <source>
        <dbReference type="Proteomes" id="UP000789524"/>
    </source>
</evidence>
<evidence type="ECO:0000313" key="2">
    <source>
        <dbReference type="EMBL" id="CAG9568451.1"/>
    </source>
</evidence>
<keyword evidence="3" id="KW-1185">Reference proteome</keyword>
<proteinExistence type="predicted"/>
<name>A0A8J2W607_9NEOP</name>
<sequence>MSVQHFSGRFGRFGKKQKKKKEEEEEEFLGVVQKEAHCKLHSQKTTTNLGQFRNELADALRNMGSTKGSKIGRRSNAFLDEELQAKKQKGPSHPFQVLM</sequence>
<reference evidence="2" key="1">
    <citation type="submission" date="2021-09" db="EMBL/GenBank/DDBJ databases">
        <authorList>
            <person name="Martin H S."/>
        </authorList>
    </citation>
    <scope>NUCLEOTIDE SEQUENCE</scope>
</reference>
<dbReference type="OrthoDB" id="122438at2759"/>
<dbReference type="Proteomes" id="UP000789524">
    <property type="component" value="Unassembled WGS sequence"/>
</dbReference>
<comment type="caution">
    <text evidence="2">The sequence shown here is derived from an EMBL/GenBank/DDBJ whole genome shotgun (WGS) entry which is preliminary data.</text>
</comment>
<evidence type="ECO:0000256" key="1">
    <source>
        <dbReference type="SAM" id="MobiDB-lite"/>
    </source>
</evidence>
<gene>
    <name evidence="2" type="ORF">DCHRY22_LOCUS8331</name>
</gene>
<feature type="region of interest" description="Disordered" evidence="1">
    <location>
        <begin position="1"/>
        <end position="24"/>
    </location>
</feature>
<dbReference type="EMBL" id="CAKASE010000061">
    <property type="protein sequence ID" value="CAG9568451.1"/>
    <property type="molecule type" value="Genomic_DNA"/>
</dbReference>
<protein>
    <submittedName>
        <fullName evidence="2">(African queen) hypothetical protein</fullName>
    </submittedName>
</protein>